<keyword evidence="3" id="KW-1185">Reference proteome</keyword>
<evidence type="ECO:0000313" key="3">
    <source>
        <dbReference type="Proteomes" id="UP001465976"/>
    </source>
</evidence>
<dbReference type="EMBL" id="JBAHYK010002142">
    <property type="protein sequence ID" value="KAL0565730.1"/>
    <property type="molecule type" value="Genomic_DNA"/>
</dbReference>
<sequence length="605" mass="65907">MTTYSGYPCEEEVRIKLMKEFLACFDAPVDGLTTITCQPSFLETLKRSNESSSSVSLDEAHECNRLLSEKFSQASTTTATAPALAFTLDLSPIIEDLHVFENVGLGPGLPSLKSLATVGIDSTDDERICSSLDNIDGFCVQTAQEGRDVIEVENGEFTVQVSDLAEGETILEEPRAESTPPPLQFSLPSKASTRDPPRKPSLVLQRASVVVEDDQNLSHLPALTLTRPTPELSSQPVFENANPHLPSLPELEISAQQYNCEHTGLSLTLRPVAAVADQSVSSLSLPMALARHSLPHSYLNLGTPSSMSRQHLRPPSPGAASLASTPSGPELRPPPFPMPTLPRCTACGFGFGAGFDMANSTDMLNVSRIPCEMCEEQWHRCVQWYLGDGGGDGSGVDPGEGLKAKEKQDKKTNARFSWLPTRIKKDGISSTSTRKRLSLGLLPGIGKRASFKMPTVTTRTVTTVERRGSQYDKDPVAADEFGRRKSCRTTTVTAPGPQTKRKWKKRLSTLLHPAKPLLKRISMSPKTPAQQTAVKRYSTVGVQAGGDGCNVERTTRPISTECSAPQHARVSGDSRFREEISMGEDYEEAFQDAMEALPPLRHRYL</sequence>
<comment type="caution">
    <text evidence="2">The sequence shown here is derived from an EMBL/GenBank/DDBJ whole genome shotgun (WGS) entry which is preliminary data.</text>
</comment>
<gene>
    <name evidence="2" type="ORF">V5O48_016293</name>
</gene>
<protein>
    <submittedName>
        <fullName evidence="2">Uncharacterized protein</fullName>
    </submittedName>
</protein>
<evidence type="ECO:0000256" key="1">
    <source>
        <dbReference type="SAM" id="MobiDB-lite"/>
    </source>
</evidence>
<organism evidence="2 3">
    <name type="scientific">Marasmius crinis-equi</name>
    <dbReference type="NCBI Taxonomy" id="585013"/>
    <lineage>
        <taxon>Eukaryota</taxon>
        <taxon>Fungi</taxon>
        <taxon>Dikarya</taxon>
        <taxon>Basidiomycota</taxon>
        <taxon>Agaricomycotina</taxon>
        <taxon>Agaricomycetes</taxon>
        <taxon>Agaricomycetidae</taxon>
        <taxon>Agaricales</taxon>
        <taxon>Marasmiineae</taxon>
        <taxon>Marasmiaceae</taxon>
        <taxon>Marasmius</taxon>
    </lineage>
</organism>
<reference evidence="2 3" key="1">
    <citation type="submission" date="2024-02" db="EMBL/GenBank/DDBJ databases">
        <title>A draft genome for the cacao thread blight pathogen Marasmius crinis-equi.</title>
        <authorList>
            <person name="Cohen S.P."/>
            <person name="Baruah I.K."/>
            <person name="Amoako-Attah I."/>
            <person name="Bukari Y."/>
            <person name="Meinhardt L.W."/>
            <person name="Bailey B.A."/>
        </authorList>
    </citation>
    <scope>NUCLEOTIDE SEQUENCE [LARGE SCALE GENOMIC DNA]</scope>
    <source>
        <strain evidence="2 3">GH-76</strain>
    </source>
</reference>
<evidence type="ECO:0000313" key="2">
    <source>
        <dbReference type="EMBL" id="KAL0565730.1"/>
    </source>
</evidence>
<proteinExistence type="predicted"/>
<accession>A0ABR3ESE8</accession>
<feature type="region of interest" description="Disordered" evidence="1">
    <location>
        <begin position="301"/>
        <end position="337"/>
    </location>
</feature>
<dbReference type="Proteomes" id="UP001465976">
    <property type="component" value="Unassembled WGS sequence"/>
</dbReference>
<feature type="region of interest" description="Disordered" evidence="1">
    <location>
        <begin position="171"/>
        <end position="201"/>
    </location>
</feature>
<name>A0ABR3ESE8_9AGAR</name>